<organism evidence="1">
    <name type="scientific">Rhizophora mucronata</name>
    <name type="common">Asiatic mangrove</name>
    <dbReference type="NCBI Taxonomy" id="61149"/>
    <lineage>
        <taxon>Eukaryota</taxon>
        <taxon>Viridiplantae</taxon>
        <taxon>Streptophyta</taxon>
        <taxon>Embryophyta</taxon>
        <taxon>Tracheophyta</taxon>
        <taxon>Spermatophyta</taxon>
        <taxon>Magnoliopsida</taxon>
        <taxon>eudicotyledons</taxon>
        <taxon>Gunneridae</taxon>
        <taxon>Pentapetalae</taxon>
        <taxon>rosids</taxon>
        <taxon>fabids</taxon>
        <taxon>Malpighiales</taxon>
        <taxon>Rhizophoraceae</taxon>
        <taxon>Rhizophora</taxon>
    </lineage>
</organism>
<accession>A0A2P2JLE0</accession>
<proteinExistence type="predicted"/>
<evidence type="ECO:0000313" key="1">
    <source>
        <dbReference type="EMBL" id="MBW94274.1"/>
    </source>
</evidence>
<dbReference type="AlphaFoldDB" id="A0A2P2JLE0"/>
<sequence length="152" mass="16342">MLVTYCTVMHGPSAMCTLAPLPSIVLNEFIMSSSLSLITMSRANMIHRGSSWITAYLRVPGFGVTGSSSPSSVTTYTLPSLPPMACLPNPIAQSASRCRFFSQLGSQRQQSSIGLPFPQEKKPRFLLEALIFLCTSSTANSGSCTGEEEIKV</sequence>
<name>A0A2P2JLE0_RHIMU</name>
<keyword evidence="1" id="KW-0456">Lyase</keyword>
<reference evidence="1" key="1">
    <citation type="submission" date="2018-02" db="EMBL/GenBank/DDBJ databases">
        <title>Rhizophora mucronata_Transcriptome.</title>
        <authorList>
            <person name="Meera S.P."/>
            <person name="Sreeshan A."/>
            <person name="Augustine A."/>
        </authorList>
    </citation>
    <scope>NUCLEOTIDE SEQUENCE</scope>
    <source>
        <tissue evidence="1">Leaf</tissue>
    </source>
</reference>
<dbReference type="EMBL" id="GGEC01013791">
    <property type="protein sequence ID" value="MBW94274.1"/>
    <property type="molecule type" value="Transcribed_RNA"/>
</dbReference>
<protein>
    <submittedName>
        <fullName evidence="1">Putative pectate lyase 5</fullName>
    </submittedName>
</protein>
<dbReference type="GO" id="GO:0016829">
    <property type="term" value="F:lyase activity"/>
    <property type="evidence" value="ECO:0007669"/>
    <property type="project" value="UniProtKB-KW"/>
</dbReference>